<keyword evidence="1" id="KW-0472">Membrane</keyword>
<feature type="transmembrane region" description="Helical" evidence="1">
    <location>
        <begin position="105"/>
        <end position="124"/>
    </location>
</feature>
<protein>
    <recommendedName>
        <fullName evidence="2">DUF4234 domain-containing protein</fullName>
    </recommendedName>
</protein>
<organism evidence="3">
    <name type="scientific">hydrothermal vent metagenome</name>
    <dbReference type="NCBI Taxonomy" id="652676"/>
    <lineage>
        <taxon>unclassified sequences</taxon>
        <taxon>metagenomes</taxon>
        <taxon>ecological metagenomes</taxon>
    </lineage>
</organism>
<name>A0A3B0ZJG7_9ZZZZ</name>
<sequence>MDDPYRSPDATVDNESDQYNFLSMPRIHTFVALLLFIGTMGLYMPYWAITRAQRFNAIYPRGQINMYFTYTVSLIYVLSSAIDVADFASSFTANPLNLATTYELLYLILALSASIGFLVWVFHFRSKMNNFLIRELHNTFSTSGVLLTFLLGVIYLNFKINQTLNDLQEVPAATQSEPDRINTST</sequence>
<reference evidence="3" key="1">
    <citation type="submission" date="2018-06" db="EMBL/GenBank/DDBJ databases">
        <authorList>
            <person name="Zhirakovskaya E."/>
        </authorList>
    </citation>
    <scope>NUCLEOTIDE SEQUENCE</scope>
</reference>
<feature type="transmembrane region" description="Helical" evidence="1">
    <location>
        <begin position="136"/>
        <end position="158"/>
    </location>
</feature>
<feature type="domain" description="DUF4234" evidence="2">
    <location>
        <begin position="31"/>
        <end position="129"/>
    </location>
</feature>
<dbReference type="Pfam" id="PF14018">
    <property type="entry name" value="DUF4234"/>
    <property type="match status" value="1"/>
</dbReference>
<dbReference type="EMBL" id="UOFR01000020">
    <property type="protein sequence ID" value="VAW93595.1"/>
    <property type="molecule type" value="Genomic_DNA"/>
</dbReference>
<evidence type="ECO:0000256" key="1">
    <source>
        <dbReference type="SAM" id="Phobius"/>
    </source>
</evidence>
<evidence type="ECO:0000259" key="2">
    <source>
        <dbReference type="Pfam" id="PF14018"/>
    </source>
</evidence>
<proteinExistence type="predicted"/>
<keyword evidence="1" id="KW-0812">Transmembrane</keyword>
<feature type="transmembrane region" description="Helical" evidence="1">
    <location>
        <begin position="67"/>
        <end position="85"/>
    </location>
</feature>
<dbReference type="AlphaFoldDB" id="A0A3B0ZJG7"/>
<accession>A0A3B0ZJG7</accession>
<evidence type="ECO:0000313" key="3">
    <source>
        <dbReference type="EMBL" id="VAW93595.1"/>
    </source>
</evidence>
<keyword evidence="1" id="KW-1133">Transmembrane helix</keyword>
<feature type="transmembrane region" description="Helical" evidence="1">
    <location>
        <begin position="27"/>
        <end position="46"/>
    </location>
</feature>
<gene>
    <name evidence="3" type="ORF">MNBD_GAMMA21-3075</name>
</gene>
<dbReference type="InterPro" id="IPR025328">
    <property type="entry name" value="DUF4234"/>
</dbReference>